<keyword evidence="5" id="KW-0862">Zinc</keyword>
<dbReference type="FunFam" id="3.30.160.60:FF:000145">
    <property type="entry name" value="Zinc finger protein 574"/>
    <property type="match status" value="1"/>
</dbReference>
<evidence type="ECO:0000259" key="9">
    <source>
        <dbReference type="PROSITE" id="PS50157"/>
    </source>
</evidence>
<dbReference type="Pfam" id="PF13912">
    <property type="entry name" value="zf-C2H2_6"/>
    <property type="match status" value="2"/>
</dbReference>
<dbReference type="PROSITE" id="PS50157">
    <property type="entry name" value="ZINC_FINGER_C2H2_2"/>
    <property type="match status" value="10"/>
</dbReference>
<dbReference type="OrthoDB" id="6910977at2759"/>
<comment type="subcellular location">
    <subcellularLocation>
        <location evidence="1">Nucleus</location>
    </subcellularLocation>
</comment>
<dbReference type="InterPro" id="IPR013087">
    <property type="entry name" value="Znf_C2H2_type"/>
</dbReference>
<dbReference type="InterPro" id="IPR036236">
    <property type="entry name" value="Znf_C2H2_sf"/>
</dbReference>
<dbReference type="Gene3D" id="3.30.160.60">
    <property type="entry name" value="Classic Zinc Finger"/>
    <property type="match status" value="9"/>
</dbReference>
<dbReference type="FunFam" id="3.30.160.60:FF:002343">
    <property type="entry name" value="Zinc finger protein 33A"/>
    <property type="match status" value="1"/>
</dbReference>
<dbReference type="PANTHER" id="PTHR24381">
    <property type="entry name" value="ZINC FINGER PROTEIN"/>
    <property type="match status" value="1"/>
</dbReference>
<feature type="domain" description="C2H2-type" evidence="9">
    <location>
        <begin position="703"/>
        <end position="730"/>
    </location>
</feature>
<dbReference type="FunFam" id="3.30.160.60:FF:000100">
    <property type="entry name" value="Zinc finger 45-like"/>
    <property type="match status" value="1"/>
</dbReference>
<dbReference type="Proteomes" id="UP001152562">
    <property type="component" value="Unassembled WGS sequence"/>
</dbReference>
<feature type="domain" description="C2H2-type" evidence="9">
    <location>
        <begin position="674"/>
        <end position="701"/>
    </location>
</feature>
<evidence type="ECO:0000256" key="8">
    <source>
        <dbReference type="SAM" id="MobiDB-lite"/>
    </source>
</evidence>
<feature type="domain" description="C2H2-type" evidence="9">
    <location>
        <begin position="758"/>
        <end position="785"/>
    </location>
</feature>
<dbReference type="EMBL" id="CALOZG010000005">
    <property type="protein sequence ID" value="CAH4028260.1"/>
    <property type="molecule type" value="Genomic_DNA"/>
</dbReference>
<dbReference type="GO" id="GO:0000981">
    <property type="term" value="F:DNA-binding transcription factor activity, RNA polymerase II-specific"/>
    <property type="evidence" value="ECO:0007669"/>
    <property type="project" value="TreeGrafter"/>
</dbReference>
<evidence type="ECO:0000256" key="7">
    <source>
        <dbReference type="PROSITE-ProRule" id="PRU00042"/>
    </source>
</evidence>
<keyword evidence="2" id="KW-0479">Metal-binding</keyword>
<keyword evidence="6" id="KW-0539">Nucleus</keyword>
<feature type="domain" description="C2H2-type" evidence="9">
    <location>
        <begin position="899"/>
        <end position="922"/>
    </location>
</feature>
<name>A0A9P0XAW2_PIEBR</name>
<gene>
    <name evidence="10" type="ORF">PIBRA_LOCUS5184</name>
</gene>
<comment type="caution">
    <text evidence="10">The sequence shown here is derived from an EMBL/GenBank/DDBJ whole genome shotgun (WGS) entry which is preliminary data.</text>
</comment>
<organism evidence="10 11">
    <name type="scientific">Pieris brassicae</name>
    <name type="common">White butterfly</name>
    <name type="synonym">Large white butterfly</name>
    <dbReference type="NCBI Taxonomy" id="7116"/>
    <lineage>
        <taxon>Eukaryota</taxon>
        <taxon>Metazoa</taxon>
        <taxon>Ecdysozoa</taxon>
        <taxon>Arthropoda</taxon>
        <taxon>Hexapoda</taxon>
        <taxon>Insecta</taxon>
        <taxon>Pterygota</taxon>
        <taxon>Neoptera</taxon>
        <taxon>Endopterygota</taxon>
        <taxon>Lepidoptera</taxon>
        <taxon>Glossata</taxon>
        <taxon>Ditrysia</taxon>
        <taxon>Papilionoidea</taxon>
        <taxon>Pieridae</taxon>
        <taxon>Pierinae</taxon>
        <taxon>Pieris</taxon>
    </lineage>
</organism>
<feature type="domain" description="C2H2-type" evidence="9">
    <location>
        <begin position="730"/>
        <end position="757"/>
    </location>
</feature>
<evidence type="ECO:0000256" key="2">
    <source>
        <dbReference type="ARBA" id="ARBA00022723"/>
    </source>
</evidence>
<dbReference type="SUPFAM" id="SSF57667">
    <property type="entry name" value="beta-beta-alpha zinc fingers"/>
    <property type="match status" value="6"/>
</dbReference>
<feature type="domain" description="C2H2-type" evidence="9">
    <location>
        <begin position="516"/>
        <end position="544"/>
    </location>
</feature>
<accession>A0A9P0XAW2</accession>
<feature type="domain" description="C2H2-type" evidence="9">
    <location>
        <begin position="130"/>
        <end position="153"/>
    </location>
</feature>
<evidence type="ECO:0000256" key="3">
    <source>
        <dbReference type="ARBA" id="ARBA00022737"/>
    </source>
</evidence>
<feature type="domain" description="C2H2-type" evidence="9">
    <location>
        <begin position="843"/>
        <end position="871"/>
    </location>
</feature>
<dbReference type="GO" id="GO:0005634">
    <property type="term" value="C:nucleus"/>
    <property type="evidence" value="ECO:0007669"/>
    <property type="project" value="UniProtKB-SubCell"/>
</dbReference>
<dbReference type="AlphaFoldDB" id="A0A9P0XAW2"/>
<dbReference type="SMART" id="SM00355">
    <property type="entry name" value="ZnF_C2H2"/>
    <property type="match status" value="23"/>
</dbReference>
<evidence type="ECO:0000313" key="11">
    <source>
        <dbReference type="Proteomes" id="UP001152562"/>
    </source>
</evidence>
<dbReference type="GO" id="GO:0008270">
    <property type="term" value="F:zinc ion binding"/>
    <property type="evidence" value="ECO:0007669"/>
    <property type="project" value="UniProtKB-KW"/>
</dbReference>
<evidence type="ECO:0000313" key="10">
    <source>
        <dbReference type="EMBL" id="CAH4028260.1"/>
    </source>
</evidence>
<keyword evidence="4 7" id="KW-0863">Zinc-finger</keyword>
<dbReference type="PROSITE" id="PS00028">
    <property type="entry name" value="ZINC_FINGER_C2H2_1"/>
    <property type="match status" value="15"/>
</dbReference>
<feature type="domain" description="C2H2-type" evidence="9">
    <location>
        <begin position="814"/>
        <end position="841"/>
    </location>
</feature>
<keyword evidence="11" id="KW-1185">Reference proteome</keyword>
<dbReference type="GO" id="GO:0000977">
    <property type="term" value="F:RNA polymerase II transcription regulatory region sequence-specific DNA binding"/>
    <property type="evidence" value="ECO:0007669"/>
    <property type="project" value="TreeGrafter"/>
</dbReference>
<evidence type="ECO:0000256" key="4">
    <source>
        <dbReference type="ARBA" id="ARBA00022771"/>
    </source>
</evidence>
<sequence length="1053" mass="122736">MLDSDESDDEPLSVLAAKKLNPATILNEGECEEDTNTGLIKNIALKTKLNRNSSATPIVVQRPLDVWLYLKDFNTTGPFSCLLCPDWFINRPKVILHYVLNHKKDFCGICRYFVPDRQSWREHEKFHVPWPCSQCVSSFQSEDLLRDHFRSEHNLVHCRLCHFRVSADTNYDAHLLQKHNVTNASGVYGTLWELDPDDAIFSCVLCSKTENLLTAFFSHYMGYHHFTLKCLASLVSGKDPPFTVKGVDISSQFLDSELSGQTRYGYVDLEAPMPQQNDEVEETQIQLSDLVPEIKTEAHSDDEDIKVLEEASKEENQSESLNESQNEECIDYRGEIDFDITLTEILLLDNAYFDYISKVYKNIDEGVVPDFSSVDYGSKSDFTDLECKLCKVVFEDAPTFTMHMTKMHSVKTEQLYSCRVCLASFDTNYALIAHTLQELGDFEDLWICQFCDKEFNNRELTRQHLTDHWDQLEFENCFSPHLGFKCRLCPMLFWNEQDRELHQINSHFEKYKESFYKCEDCSLIFGDKVWFVYHYIQKHINEQTRATYLLKCCLCCLVISNIEDMRNHFEEYHPEAKKLYCSLDTCVFRPLSQKKSLKVHVKTVHSTNRDQKPKVFSCHVCQRRFPNSRSCNTHITAAHGTAGKFKCKLCKDMLQTADERKLHYLLRHPGRHPFECTECGKSFQYKSSLYMHKQDHQPNKQSYTCDYCGKIFAKKDSFREHVQIHEGPRHACSYCPMRFVQRSNMLRHERRHTGERPYTCPHCPKTFADKGACTSHSRTHSKDRSYVCLYCGQTFLQKSKLTYHIRRHTGENLETCTVCSKLFTSACSLREHMKTHAAKNTKVKCLVCDKKYHDERYMLRHMRTIHGNRQLTCPLCPKLVSSMAALRYHVLTHSNLNTFKCKCCKKSYMVRRTIVKHLRKRHGLNAAEVNIKEYYSKLEPRECNLKIDETTMTRIFGPPKKDSPNVVGDFVTFTKRLKLAENLDQNTDDTEEADQMSEEEKEPEKETETPKEKPHFTQVVCKEEVVDPEYDLEPTDFVSVKIEPVEEEPPEND</sequence>
<feature type="compositionally biased region" description="Basic and acidic residues" evidence="8">
    <location>
        <begin position="1002"/>
        <end position="1025"/>
    </location>
</feature>
<dbReference type="Pfam" id="PF00096">
    <property type="entry name" value="zf-C2H2"/>
    <property type="match status" value="3"/>
</dbReference>
<dbReference type="PANTHER" id="PTHR24381:SF393">
    <property type="entry name" value="CHROMATIN-LINKED ADAPTOR FOR MSL PROTEINS, ISOFORM B"/>
    <property type="match status" value="1"/>
</dbReference>
<feature type="domain" description="C2H2-type" evidence="9">
    <location>
        <begin position="786"/>
        <end position="813"/>
    </location>
</feature>
<evidence type="ECO:0000256" key="6">
    <source>
        <dbReference type="ARBA" id="ARBA00023242"/>
    </source>
</evidence>
<evidence type="ECO:0000256" key="1">
    <source>
        <dbReference type="ARBA" id="ARBA00004123"/>
    </source>
</evidence>
<reference evidence="10" key="1">
    <citation type="submission" date="2022-05" db="EMBL/GenBank/DDBJ databases">
        <authorList>
            <person name="Okamura Y."/>
        </authorList>
    </citation>
    <scope>NUCLEOTIDE SEQUENCE</scope>
</reference>
<feature type="region of interest" description="Disordered" evidence="8">
    <location>
        <begin position="982"/>
        <end position="1053"/>
    </location>
</feature>
<keyword evidence="3" id="KW-0677">Repeat</keyword>
<feature type="compositionally biased region" description="Acidic residues" evidence="8">
    <location>
        <begin position="986"/>
        <end position="1001"/>
    </location>
</feature>
<protein>
    <recommendedName>
        <fullName evidence="9">C2H2-type domain-containing protein</fullName>
    </recommendedName>
</protein>
<evidence type="ECO:0000256" key="5">
    <source>
        <dbReference type="ARBA" id="ARBA00022833"/>
    </source>
</evidence>
<proteinExistence type="predicted"/>